<dbReference type="WBParaSite" id="PTRK_0001507900.1">
    <property type="protein sequence ID" value="PTRK_0001507900.1"/>
    <property type="gene ID" value="PTRK_0001507900"/>
</dbReference>
<feature type="signal peptide" evidence="1">
    <location>
        <begin position="1"/>
        <end position="21"/>
    </location>
</feature>
<protein>
    <submittedName>
        <fullName evidence="3">NTR domain-containing protein</fullName>
    </submittedName>
</protein>
<dbReference type="Proteomes" id="UP000038045">
    <property type="component" value="Unplaced"/>
</dbReference>
<evidence type="ECO:0000256" key="1">
    <source>
        <dbReference type="SAM" id="SignalP"/>
    </source>
</evidence>
<proteinExistence type="predicted"/>
<evidence type="ECO:0000313" key="3">
    <source>
        <dbReference type="WBParaSite" id="PTRK_0001507900.1"/>
    </source>
</evidence>
<name>A0A0N5A0S2_PARTI</name>
<keyword evidence="2" id="KW-1185">Reference proteome</keyword>
<evidence type="ECO:0000313" key="2">
    <source>
        <dbReference type="Proteomes" id="UP000038045"/>
    </source>
</evidence>
<dbReference type="AlphaFoldDB" id="A0A0N5A0S2"/>
<accession>A0A0N5A0S2</accession>
<sequence>MNIIFIVIYFTLTFLSKVTTPCGTFNCPPYSNNAMIKYTVQPSEVFTYNSDNTTSVAGQNKGENDLKAFLKTLADDAVKQMNTKVPPANRQFFTITHTLNDAQSKLLQATIIPGNCPSATSNPGVNVTAAEKDTFFVKEKILYKRVEPTLCNNGAIVSEKYENVTITIVYDFRVKILTGQTMCKSHWKLMQKTLKNVIQSKNAVVVLDGEISKL</sequence>
<reference evidence="3" key="1">
    <citation type="submission" date="2017-02" db="UniProtKB">
        <authorList>
            <consortium name="WormBaseParasite"/>
        </authorList>
    </citation>
    <scope>IDENTIFICATION</scope>
</reference>
<feature type="chain" id="PRO_5005892714" evidence="1">
    <location>
        <begin position="22"/>
        <end position="214"/>
    </location>
</feature>
<organism evidence="2 3">
    <name type="scientific">Parastrongyloides trichosuri</name>
    <name type="common">Possum-specific nematode worm</name>
    <dbReference type="NCBI Taxonomy" id="131310"/>
    <lineage>
        <taxon>Eukaryota</taxon>
        <taxon>Metazoa</taxon>
        <taxon>Ecdysozoa</taxon>
        <taxon>Nematoda</taxon>
        <taxon>Chromadorea</taxon>
        <taxon>Rhabditida</taxon>
        <taxon>Tylenchina</taxon>
        <taxon>Panagrolaimomorpha</taxon>
        <taxon>Strongyloidoidea</taxon>
        <taxon>Strongyloididae</taxon>
        <taxon>Parastrongyloides</taxon>
    </lineage>
</organism>
<keyword evidence="1" id="KW-0732">Signal</keyword>